<dbReference type="AlphaFoldDB" id="I3SVH4"/>
<sequence>MNKISNSRPSTLQWLGASLCNRNILTACDLTQKQCITCSIFSLSIPKNSSQTDHLHFRTMKCHQDRHTIIDSQGQYQ</sequence>
<reference evidence="1" key="1">
    <citation type="submission" date="2012-05" db="EMBL/GenBank/DDBJ databases">
        <authorList>
            <person name="Krishnakumar V."/>
            <person name="Cheung F."/>
            <person name="Xiao Y."/>
            <person name="Chan A."/>
            <person name="Moskal W.A."/>
            <person name="Town C.D."/>
        </authorList>
    </citation>
    <scope>NUCLEOTIDE SEQUENCE</scope>
</reference>
<protein>
    <submittedName>
        <fullName evidence="1">Uncharacterized protein</fullName>
    </submittedName>
</protein>
<name>I3SVH4_MEDTR</name>
<proteinExistence type="evidence at transcript level"/>
<evidence type="ECO:0000313" key="1">
    <source>
        <dbReference type="EMBL" id="AFK44266.1"/>
    </source>
</evidence>
<organism evidence="1">
    <name type="scientific">Medicago truncatula</name>
    <name type="common">Barrel medic</name>
    <name type="synonym">Medicago tribuloides</name>
    <dbReference type="NCBI Taxonomy" id="3880"/>
    <lineage>
        <taxon>Eukaryota</taxon>
        <taxon>Viridiplantae</taxon>
        <taxon>Streptophyta</taxon>
        <taxon>Embryophyta</taxon>
        <taxon>Tracheophyta</taxon>
        <taxon>Spermatophyta</taxon>
        <taxon>Magnoliopsida</taxon>
        <taxon>eudicotyledons</taxon>
        <taxon>Gunneridae</taxon>
        <taxon>Pentapetalae</taxon>
        <taxon>rosids</taxon>
        <taxon>fabids</taxon>
        <taxon>Fabales</taxon>
        <taxon>Fabaceae</taxon>
        <taxon>Papilionoideae</taxon>
        <taxon>50 kb inversion clade</taxon>
        <taxon>NPAAA clade</taxon>
        <taxon>Hologalegina</taxon>
        <taxon>IRL clade</taxon>
        <taxon>Trifolieae</taxon>
        <taxon>Medicago</taxon>
    </lineage>
</organism>
<dbReference type="EMBL" id="BT144472">
    <property type="protein sequence ID" value="AFK44266.1"/>
    <property type="molecule type" value="mRNA"/>
</dbReference>
<accession>I3SVH4</accession>